<dbReference type="PANTHER" id="PTHR30621:SF0">
    <property type="entry name" value="BIFUNCTIONAL GLUTAMINE SYNTHETASE ADENYLYLTRANSFERASE_ADENYLYL-REMOVING ENZYME"/>
    <property type="match status" value="1"/>
</dbReference>
<keyword evidence="3 7" id="KW-0547">Nucleotide-binding</keyword>
<evidence type="ECO:0000256" key="2">
    <source>
        <dbReference type="ARBA" id="ARBA00022695"/>
    </source>
</evidence>
<dbReference type="GO" id="GO:0000287">
    <property type="term" value="F:magnesium ion binding"/>
    <property type="evidence" value="ECO:0007669"/>
    <property type="project" value="UniProtKB-UniRule"/>
</dbReference>
<dbReference type="GO" id="GO:0000820">
    <property type="term" value="P:regulation of glutamine family amino acid metabolic process"/>
    <property type="evidence" value="ECO:0007669"/>
    <property type="project" value="UniProtKB-UniRule"/>
</dbReference>
<dbReference type="EMBL" id="JADEYS010000001">
    <property type="protein sequence ID" value="MBE9395771.1"/>
    <property type="molecule type" value="Genomic_DNA"/>
</dbReference>
<keyword evidence="6 7" id="KW-0511">Multifunctional enzyme</keyword>
<dbReference type="InterPro" id="IPR005190">
    <property type="entry name" value="GlnE_rpt_dom"/>
</dbReference>
<dbReference type="PANTHER" id="PTHR30621">
    <property type="entry name" value="GLUTAMINE SYNTHETASE ADENYLYLTRANSFERASE"/>
    <property type="match status" value="1"/>
</dbReference>
<keyword evidence="11" id="KW-1185">Reference proteome</keyword>
<dbReference type="Gene3D" id="1.20.120.330">
    <property type="entry name" value="Nucleotidyltransferases domain 2"/>
    <property type="match status" value="2"/>
</dbReference>
<evidence type="ECO:0000259" key="9">
    <source>
        <dbReference type="Pfam" id="PF08335"/>
    </source>
</evidence>
<comment type="catalytic activity">
    <reaction evidence="7">
        <text>[glutamine synthetase]-L-tyrosine + ATP = [glutamine synthetase]-O(4)-(5'-adenylyl)-L-tyrosine + diphosphate</text>
        <dbReference type="Rhea" id="RHEA:18589"/>
        <dbReference type="Rhea" id="RHEA-COMP:10660"/>
        <dbReference type="Rhea" id="RHEA-COMP:10661"/>
        <dbReference type="ChEBI" id="CHEBI:30616"/>
        <dbReference type="ChEBI" id="CHEBI:33019"/>
        <dbReference type="ChEBI" id="CHEBI:46858"/>
        <dbReference type="ChEBI" id="CHEBI:83624"/>
        <dbReference type="EC" id="2.7.7.42"/>
    </reaction>
</comment>
<evidence type="ECO:0000313" key="11">
    <source>
        <dbReference type="Proteomes" id="UP000640333"/>
    </source>
</evidence>
<proteinExistence type="inferred from homology"/>
<dbReference type="FunFam" id="3.30.460.10:FF:000009">
    <property type="entry name" value="Bifunctional glutamine synthetase adenylyltransferase/adenylyl-removing enzyme"/>
    <property type="match status" value="2"/>
</dbReference>
<dbReference type="EC" id="2.7.7.42" evidence="7"/>
<evidence type="ECO:0000259" key="8">
    <source>
        <dbReference type="Pfam" id="PF03710"/>
    </source>
</evidence>
<feature type="domain" description="PII-uridylyltransferase/Glutamine-synthetase adenylyltransferase" evidence="9">
    <location>
        <begin position="845"/>
        <end position="942"/>
    </location>
</feature>
<dbReference type="CDD" id="cd05401">
    <property type="entry name" value="NT_GlnE_GlnD_like"/>
    <property type="match status" value="2"/>
</dbReference>
<comment type="caution">
    <text evidence="10">The sequence shown here is derived from an EMBL/GenBank/DDBJ whole genome shotgun (WGS) entry which is preliminary data.</text>
</comment>
<dbReference type="GO" id="GO:0016874">
    <property type="term" value="F:ligase activity"/>
    <property type="evidence" value="ECO:0007669"/>
    <property type="project" value="UniProtKB-KW"/>
</dbReference>
<keyword evidence="1 7" id="KW-0808">Transferase</keyword>
<dbReference type="NCBIfam" id="NF008292">
    <property type="entry name" value="PRK11072.1"/>
    <property type="match status" value="1"/>
</dbReference>
<dbReference type="SUPFAM" id="SSF81301">
    <property type="entry name" value="Nucleotidyltransferase"/>
    <property type="match status" value="2"/>
</dbReference>
<name>A0A8J7K5M3_9GAMM</name>
<dbReference type="RefSeq" id="WP_193951329.1">
    <property type="nucleotide sequence ID" value="NZ_JADEYS010000001.1"/>
</dbReference>
<evidence type="ECO:0000256" key="7">
    <source>
        <dbReference type="HAMAP-Rule" id="MF_00802"/>
    </source>
</evidence>
<feature type="region of interest" description="Adenylyl removase" evidence="7">
    <location>
        <begin position="1"/>
        <end position="454"/>
    </location>
</feature>
<evidence type="ECO:0000256" key="4">
    <source>
        <dbReference type="ARBA" id="ARBA00022840"/>
    </source>
</evidence>
<dbReference type="Gene3D" id="1.10.4050.10">
    <property type="entry name" value="Glutamine synthase adenylyltransferase GlnE"/>
    <property type="match status" value="1"/>
</dbReference>
<dbReference type="Pfam" id="PF03710">
    <property type="entry name" value="GlnE"/>
    <property type="match status" value="2"/>
</dbReference>
<keyword evidence="4 7" id="KW-0067">ATP-binding</keyword>
<keyword evidence="5 7" id="KW-0460">Magnesium</keyword>
<dbReference type="GO" id="GO:0047388">
    <property type="term" value="F:[glutamine synthetase]-adenylyl-L-tyrosine phosphorylase activity"/>
    <property type="evidence" value="ECO:0007669"/>
    <property type="project" value="UniProtKB-EC"/>
</dbReference>
<keyword evidence="10" id="KW-0436">Ligase</keyword>
<evidence type="ECO:0000256" key="6">
    <source>
        <dbReference type="ARBA" id="ARBA00023268"/>
    </source>
</evidence>
<feature type="domain" description="Glutamate-ammonia ligase adenylyltransferase repeated" evidence="8">
    <location>
        <begin position="569"/>
        <end position="823"/>
    </location>
</feature>
<dbReference type="InterPro" id="IPR043519">
    <property type="entry name" value="NT_sf"/>
</dbReference>
<comment type="function">
    <text evidence="7">Involved in the regulation of glutamine synthetase GlnA, a key enzyme in the process to assimilate ammonia. When cellular nitrogen levels are high, the C-terminal adenylyl transferase (AT) inactivates GlnA by covalent transfer of an adenylyl group from ATP to specific tyrosine residue of GlnA, thus reducing its activity. Conversely, when nitrogen levels are low, the N-terminal adenylyl removase (AR) activates GlnA by removing the adenylyl group by phosphorolysis, increasing its activity. The regulatory region of GlnE binds the signal transduction protein PII (GlnB) which indicates the nitrogen status of the cell.</text>
</comment>
<dbReference type="GO" id="GO:0005524">
    <property type="term" value="F:ATP binding"/>
    <property type="evidence" value="ECO:0007669"/>
    <property type="project" value="UniProtKB-UniRule"/>
</dbReference>
<accession>A0A8J7K5M3</accession>
<feature type="domain" description="Glutamate-ammonia ligase adenylyltransferase repeated" evidence="8">
    <location>
        <begin position="40"/>
        <end position="290"/>
    </location>
</feature>
<dbReference type="FunFam" id="1.20.120.330:FF:000005">
    <property type="entry name" value="Bifunctional glutamine synthetase adenylyltransferase/adenylyl-removing enzyme"/>
    <property type="match status" value="1"/>
</dbReference>
<dbReference type="AlphaFoldDB" id="A0A8J7K5M3"/>
<comment type="catalytic activity">
    <reaction evidence="7">
        <text>[glutamine synthetase]-O(4)-(5'-adenylyl)-L-tyrosine + phosphate = [glutamine synthetase]-L-tyrosine + ADP</text>
        <dbReference type="Rhea" id="RHEA:43716"/>
        <dbReference type="Rhea" id="RHEA-COMP:10660"/>
        <dbReference type="Rhea" id="RHEA-COMP:10661"/>
        <dbReference type="ChEBI" id="CHEBI:43474"/>
        <dbReference type="ChEBI" id="CHEBI:46858"/>
        <dbReference type="ChEBI" id="CHEBI:83624"/>
        <dbReference type="ChEBI" id="CHEBI:456216"/>
        <dbReference type="EC" id="2.7.7.89"/>
    </reaction>
</comment>
<dbReference type="Gene3D" id="1.20.120.1510">
    <property type="match status" value="1"/>
</dbReference>
<gene>
    <name evidence="7 10" type="primary">glnE</name>
    <name evidence="10" type="ORF">IOQ59_00710</name>
</gene>
<dbReference type="Proteomes" id="UP000640333">
    <property type="component" value="Unassembled WGS sequence"/>
</dbReference>
<dbReference type="HAMAP" id="MF_00802">
    <property type="entry name" value="GlnE"/>
    <property type="match status" value="1"/>
</dbReference>
<dbReference type="SUPFAM" id="SSF81593">
    <property type="entry name" value="Nucleotidyltransferase substrate binding subunit/domain"/>
    <property type="match status" value="2"/>
</dbReference>
<organism evidence="10 11">
    <name type="scientific">Pontibacterium sinense</name>
    <dbReference type="NCBI Taxonomy" id="2781979"/>
    <lineage>
        <taxon>Bacteria</taxon>
        <taxon>Pseudomonadati</taxon>
        <taxon>Pseudomonadota</taxon>
        <taxon>Gammaproteobacteria</taxon>
        <taxon>Oceanospirillales</taxon>
        <taxon>Oceanospirillaceae</taxon>
        <taxon>Pontibacterium</taxon>
    </lineage>
</organism>
<dbReference type="InterPro" id="IPR023057">
    <property type="entry name" value="GlnE"/>
</dbReference>
<evidence type="ECO:0000313" key="10">
    <source>
        <dbReference type="EMBL" id="MBE9395771.1"/>
    </source>
</evidence>
<dbReference type="EC" id="2.7.7.89" evidence="7"/>
<protein>
    <recommendedName>
        <fullName evidence="7">Bifunctional glutamine synthetase adenylyltransferase/adenylyl-removing enzyme</fullName>
    </recommendedName>
    <alternativeName>
        <fullName evidence="7">ATP:glutamine synthetase adenylyltransferase</fullName>
    </alternativeName>
    <alternativeName>
        <fullName evidence="7">ATase</fullName>
    </alternativeName>
    <domain>
        <recommendedName>
            <fullName evidence="7">Glutamine synthetase adenylyl-L-tyrosine phosphorylase</fullName>
            <ecNumber evidence="7">2.7.7.89</ecNumber>
        </recommendedName>
        <alternativeName>
            <fullName evidence="7">Adenylyl removase</fullName>
            <shortName evidence="7">AR</shortName>
            <shortName evidence="7">AT-N</shortName>
        </alternativeName>
    </domain>
    <domain>
        <recommendedName>
            <fullName evidence="7">Glutamine synthetase adenylyl transferase</fullName>
            <ecNumber evidence="7">2.7.7.42</ecNumber>
        </recommendedName>
        <alternativeName>
            <fullName evidence="7">Adenylyl transferase</fullName>
            <shortName evidence="7">AT</shortName>
            <shortName evidence="7">AT-C</shortName>
        </alternativeName>
    </domain>
</protein>
<sequence length="969" mass="110256">MYTALTDTVTDSLHPLLEQNWQRFEEKLNAVEGVSPELLTELTRVSVGSDFVSEQLSRSPVLLQDLLTSGDLHRSYEPDYYATALTQRLSGIDAENDLHRELRLFRNREQVRIIWRDLTRRADMRETTRDLSLMADACIDGALNWLYDSACERWGTPYGIGESGEKEQQRLVVMGMGKLGANELNLSSDIDLIFSFPENGQTDGEKKCLENQDFFIRVGKKLIQALDNMTVDGFVFRVDMRLRPFGSASPLAASFDAMEMYYQEQGRDWERYAMIKARIVAGDKQAGAQLMQRLRPFVYRKYIDFSAFESLREMKEMINREVRRKGREQNVKLGSGGIREVEFIAQAFQLIRGGRDSRLQQRELCNILPLLPDSVGMPQEAVDDLLNAYEFLRNAEHAIQAVADRQTQELPMDDKEQLRLAYSMGFEQWDAFYDQLEAHRANVRRHFADVIAPAEEQEEGQTENAAEEWLELWDGALNQEQGIIFLAEKGYDDAEAAYKQLVDLYRSRTVQMLQQIGMERLRAVLPTLLAEVSRTDNATETLSRVLTLVSAVLRRSAYLVLLAENPGALKQLVRLCSASEWFSEKLAKQPILLDELIDQRTLYTPPDKGQISNELRQQLLRIPEEDTEQLMEALRYFKNAVTLRVAASEITGALPLMKVSDYLTWTAEAVLNVVLEIAWRNLSEKHGVPMKSPGVPCDPNFIVVGYGKVGGIELSYGSDLDLVFVHNADPNLFTDGDKQIANSVFFTRLGQRIIHILNTFTPSGQLYEVDMRLRPSGNSGLLVSSLKAFTEYQKKEAWTWEHQALVRARVVAGDPTLQREFEAVRAEILESQRESGALKTEVVEMRQKMRDHLGSKNTQNTEKPVFHLKQDRGGIVDIEFMTQFNVLAYAHEHPSLTEFTDNIRILEGVEACGLMSADEAESLREAYISFRSVGHSLTLQGRSSEIADDELRESRDLVATSWDKMMLDA</sequence>
<feature type="region of interest" description="Adenylyl transferase" evidence="7">
    <location>
        <begin position="465"/>
        <end position="969"/>
    </location>
</feature>
<evidence type="ECO:0000256" key="1">
    <source>
        <dbReference type="ARBA" id="ARBA00022679"/>
    </source>
</evidence>
<comment type="similarity">
    <text evidence="7">Belongs to the GlnE family.</text>
</comment>
<reference evidence="10" key="1">
    <citation type="submission" date="2020-10" db="EMBL/GenBank/DDBJ databases">
        <title>Bacterium isolated from coastal waters sediment.</title>
        <authorList>
            <person name="Chen R.-J."/>
            <person name="Lu D.-C."/>
            <person name="Zhu K.-L."/>
            <person name="Du Z.-J."/>
        </authorList>
    </citation>
    <scope>NUCLEOTIDE SEQUENCE</scope>
    <source>
        <strain evidence="10">N1Y112</strain>
    </source>
</reference>
<evidence type="ECO:0000256" key="3">
    <source>
        <dbReference type="ARBA" id="ARBA00022741"/>
    </source>
</evidence>
<dbReference type="InterPro" id="IPR013546">
    <property type="entry name" value="PII_UdlTrfase/GS_AdlTrfase"/>
</dbReference>
<evidence type="ECO:0000256" key="5">
    <source>
        <dbReference type="ARBA" id="ARBA00022842"/>
    </source>
</evidence>
<dbReference type="Pfam" id="PF08335">
    <property type="entry name" value="GlnD_UR_UTase"/>
    <property type="match status" value="2"/>
</dbReference>
<comment type="cofactor">
    <cofactor evidence="7">
        <name>Mg(2+)</name>
        <dbReference type="ChEBI" id="CHEBI:18420"/>
    </cofactor>
</comment>
<keyword evidence="2 7" id="KW-0548">Nucleotidyltransferase</keyword>
<dbReference type="Gene3D" id="3.30.460.10">
    <property type="entry name" value="Beta Polymerase, domain 2"/>
    <property type="match status" value="2"/>
</dbReference>
<dbReference type="GO" id="GO:0008882">
    <property type="term" value="F:[glutamate-ammonia-ligase] adenylyltransferase activity"/>
    <property type="evidence" value="ECO:0007669"/>
    <property type="project" value="UniProtKB-UniRule"/>
</dbReference>
<dbReference type="GO" id="GO:0005829">
    <property type="term" value="C:cytosol"/>
    <property type="evidence" value="ECO:0007669"/>
    <property type="project" value="TreeGrafter"/>
</dbReference>
<feature type="domain" description="PII-uridylyltransferase/Glutamine-synthetase adenylyltransferase" evidence="9">
    <location>
        <begin position="312"/>
        <end position="450"/>
    </location>
</feature>